<evidence type="ECO:0000313" key="3">
    <source>
        <dbReference type="Proteomes" id="UP001605036"/>
    </source>
</evidence>
<dbReference type="Proteomes" id="UP001605036">
    <property type="component" value="Unassembled WGS sequence"/>
</dbReference>
<evidence type="ECO:0000256" key="1">
    <source>
        <dbReference type="SAM" id="Phobius"/>
    </source>
</evidence>
<dbReference type="AlphaFoldDB" id="A0ABD1Y2J7"/>
<keyword evidence="1" id="KW-0812">Transmembrane</keyword>
<keyword evidence="3" id="KW-1185">Reference proteome</keyword>
<proteinExistence type="predicted"/>
<organism evidence="2 3">
    <name type="scientific">Riccia fluitans</name>
    <dbReference type="NCBI Taxonomy" id="41844"/>
    <lineage>
        <taxon>Eukaryota</taxon>
        <taxon>Viridiplantae</taxon>
        <taxon>Streptophyta</taxon>
        <taxon>Embryophyta</taxon>
        <taxon>Marchantiophyta</taxon>
        <taxon>Marchantiopsida</taxon>
        <taxon>Marchantiidae</taxon>
        <taxon>Marchantiales</taxon>
        <taxon>Ricciaceae</taxon>
        <taxon>Riccia</taxon>
    </lineage>
</organism>
<keyword evidence="1" id="KW-1133">Transmembrane helix</keyword>
<feature type="transmembrane region" description="Helical" evidence="1">
    <location>
        <begin position="12"/>
        <end position="32"/>
    </location>
</feature>
<sequence length="69" mass="7583">MTGAGSTLRWLYLAVYDVVLFLGWSQILYLAINALSSGGTKSVYATIENPLQIWQTAALFEVNIFVLGL</sequence>
<dbReference type="EMBL" id="JBHFFA010000007">
    <property type="protein sequence ID" value="KAL2613978.1"/>
    <property type="molecule type" value="Genomic_DNA"/>
</dbReference>
<reference evidence="2 3" key="1">
    <citation type="submission" date="2024-09" db="EMBL/GenBank/DDBJ databases">
        <title>Chromosome-scale assembly of Riccia fluitans.</title>
        <authorList>
            <person name="Paukszto L."/>
            <person name="Sawicki J."/>
            <person name="Karawczyk K."/>
            <person name="Piernik-Szablinska J."/>
            <person name="Szczecinska M."/>
            <person name="Mazdziarz M."/>
        </authorList>
    </citation>
    <scope>NUCLEOTIDE SEQUENCE [LARGE SCALE GENOMIC DNA]</scope>
    <source>
        <strain evidence="2">Rf_01</strain>
        <tissue evidence="2">Aerial parts of the thallus</tissue>
    </source>
</reference>
<keyword evidence="1" id="KW-0472">Membrane</keyword>
<name>A0ABD1Y2J7_9MARC</name>
<gene>
    <name evidence="2" type="ORF">R1flu_025670</name>
</gene>
<comment type="caution">
    <text evidence="2">The sequence shown here is derived from an EMBL/GenBank/DDBJ whole genome shotgun (WGS) entry which is preliminary data.</text>
</comment>
<accession>A0ABD1Y2J7</accession>
<evidence type="ECO:0000313" key="2">
    <source>
        <dbReference type="EMBL" id="KAL2613978.1"/>
    </source>
</evidence>
<protein>
    <submittedName>
        <fullName evidence="2">Uncharacterized protein</fullName>
    </submittedName>
</protein>